<evidence type="ECO:0000313" key="2">
    <source>
        <dbReference type="EMBL" id="QBD74598.1"/>
    </source>
</evidence>
<protein>
    <recommendedName>
        <fullName evidence="4">DoxX family protein</fullName>
    </recommendedName>
</protein>
<keyword evidence="3" id="KW-1185">Reference proteome</keyword>
<feature type="transmembrane region" description="Helical" evidence="1">
    <location>
        <begin position="147"/>
        <end position="166"/>
    </location>
</feature>
<accession>A0A4P6JHT8</accession>
<organism evidence="2 3">
    <name type="scientific">Ktedonosporobacter rubrisoli</name>
    <dbReference type="NCBI Taxonomy" id="2509675"/>
    <lineage>
        <taxon>Bacteria</taxon>
        <taxon>Bacillati</taxon>
        <taxon>Chloroflexota</taxon>
        <taxon>Ktedonobacteria</taxon>
        <taxon>Ktedonobacterales</taxon>
        <taxon>Ktedonosporobacteraceae</taxon>
        <taxon>Ktedonosporobacter</taxon>
    </lineage>
</organism>
<gene>
    <name evidence="2" type="ORF">EPA93_00745</name>
</gene>
<dbReference type="OrthoDB" id="5290932at2"/>
<name>A0A4P6JHT8_KTERU</name>
<keyword evidence="1" id="KW-0812">Transmembrane</keyword>
<dbReference type="RefSeq" id="WP_129885197.1">
    <property type="nucleotide sequence ID" value="NZ_CP035758.1"/>
</dbReference>
<dbReference type="KEGG" id="kbs:EPA93_00745"/>
<evidence type="ECO:0000256" key="1">
    <source>
        <dbReference type="SAM" id="Phobius"/>
    </source>
</evidence>
<evidence type="ECO:0008006" key="4">
    <source>
        <dbReference type="Google" id="ProtNLM"/>
    </source>
</evidence>
<feature type="transmembrane region" description="Helical" evidence="1">
    <location>
        <begin position="103"/>
        <end position="127"/>
    </location>
</feature>
<dbReference type="EMBL" id="CP035758">
    <property type="protein sequence ID" value="QBD74598.1"/>
    <property type="molecule type" value="Genomic_DNA"/>
</dbReference>
<dbReference type="Proteomes" id="UP000290365">
    <property type="component" value="Chromosome"/>
</dbReference>
<evidence type="ECO:0000313" key="3">
    <source>
        <dbReference type="Proteomes" id="UP000290365"/>
    </source>
</evidence>
<reference evidence="2 3" key="1">
    <citation type="submission" date="2019-01" db="EMBL/GenBank/DDBJ databases">
        <title>Ktedonosporobacter rubrisoli SCAWS-G2.</title>
        <authorList>
            <person name="Huang Y."/>
            <person name="Yan B."/>
        </authorList>
    </citation>
    <scope>NUCLEOTIDE SEQUENCE [LARGE SCALE GENOMIC DNA]</scope>
    <source>
        <strain evidence="2 3">SCAWS-G2</strain>
    </source>
</reference>
<feature type="transmembrane region" description="Helical" evidence="1">
    <location>
        <begin position="72"/>
        <end position="91"/>
    </location>
</feature>
<dbReference type="AlphaFoldDB" id="A0A4P6JHT8"/>
<keyword evidence="1" id="KW-0472">Membrane</keyword>
<keyword evidence="1" id="KW-1133">Transmembrane helix</keyword>
<sequence>MRTNSTSSPLPLSMFASRSFSAITWRYKGIAALRLLFGLLWGVAAWLKWQPGFQTHFIDQVSAARQGQPGPIASWIAFWVSLVSVNPLLFARIEATTETALAVFLILGVFSNMMYVIGLLLSLVIWSTAEGFGGPYQPGSSTDVGTALPYAILFAILFAISAGRYYGLDQWLSPRLGRLSFLASGSLARDAER</sequence>
<proteinExistence type="predicted"/>